<evidence type="ECO:0008006" key="4">
    <source>
        <dbReference type="Google" id="ProtNLM"/>
    </source>
</evidence>
<gene>
    <name evidence="2" type="ORF">CVT26_005244</name>
</gene>
<dbReference type="PANTHER" id="PTHR37471:SF1">
    <property type="entry name" value="AB HYDROLASE-1 DOMAIN-CONTAINING PROTEIN"/>
    <property type="match status" value="1"/>
</dbReference>
<dbReference type="OrthoDB" id="6431331at2759"/>
<dbReference type="AlphaFoldDB" id="A0A409YVP9"/>
<accession>A0A409YVP9</accession>
<dbReference type="InParanoid" id="A0A409YVP9"/>
<name>A0A409YVP9_9AGAR</name>
<organism evidence="2 3">
    <name type="scientific">Gymnopilus dilepis</name>
    <dbReference type="NCBI Taxonomy" id="231916"/>
    <lineage>
        <taxon>Eukaryota</taxon>
        <taxon>Fungi</taxon>
        <taxon>Dikarya</taxon>
        <taxon>Basidiomycota</taxon>
        <taxon>Agaricomycotina</taxon>
        <taxon>Agaricomycetes</taxon>
        <taxon>Agaricomycetidae</taxon>
        <taxon>Agaricales</taxon>
        <taxon>Agaricineae</taxon>
        <taxon>Hymenogastraceae</taxon>
        <taxon>Gymnopilus</taxon>
    </lineage>
</organism>
<evidence type="ECO:0000313" key="2">
    <source>
        <dbReference type="EMBL" id="PPR07043.1"/>
    </source>
</evidence>
<reference evidence="2 3" key="1">
    <citation type="journal article" date="2018" name="Evol. Lett.">
        <title>Horizontal gene cluster transfer increased hallucinogenic mushroom diversity.</title>
        <authorList>
            <person name="Reynolds H.T."/>
            <person name="Vijayakumar V."/>
            <person name="Gluck-Thaler E."/>
            <person name="Korotkin H.B."/>
            <person name="Matheny P.B."/>
            <person name="Slot J.C."/>
        </authorList>
    </citation>
    <scope>NUCLEOTIDE SEQUENCE [LARGE SCALE GENOMIC DNA]</scope>
    <source>
        <strain evidence="2 3">SRW20</strain>
    </source>
</reference>
<keyword evidence="1" id="KW-1133">Transmembrane helix</keyword>
<dbReference type="Proteomes" id="UP000284706">
    <property type="component" value="Unassembled WGS sequence"/>
</dbReference>
<keyword evidence="3" id="KW-1185">Reference proteome</keyword>
<dbReference type="InterPro" id="IPR029058">
    <property type="entry name" value="AB_hydrolase_fold"/>
</dbReference>
<sequence length="539" mass="61898">MSVQDISEHPPLSRSRDWSFYVVFFLAVLPLWSSVPLAWFFAGYSLYDFKWLTYGTIGRAFFFVACCEVLFSLYHVYLARRVSGPSPYGPGDPDEIQVAFMRLLKTGLANLPEDGGDVETLVINRPGSPAEVITQLERLDPRAIDFRHCIRTWFRKVPWSSIKLLEMQQWLYWAMYNSALPPLDQLPKSQKQALDEALALLQKRLGCKLEEGSNPEVVPMRLTIDRINILWRPLTFYTFVGSLNWVLRKIYGRLWNVQHGYSNGLEYLLRTPTNWDPHSSPPPVVFLHGLGLGLLQYHGVISHLLNQFPDRPILIPLQPQVSQDLFHPYFLKPPGRHEMAERLAGLLQRLGWVSLEGTKGHAECEEEKEVKSSLLGDSQKGITLISHSNGSYVHAWILKSYPDIVARSCFADPVTFCSWEGDVCYNFFYRPCMTGMEMIIRYFVGTELGVVNLLQRHFCWTSNSLWFEEIPNATDPQKTLFLLGGKDDIIHAERVKRYLVSHGVRKNLWYDPEGRHGQALMRGGPGLDEILRWLADDNH</sequence>
<feature type="transmembrane region" description="Helical" evidence="1">
    <location>
        <begin position="20"/>
        <end position="44"/>
    </location>
</feature>
<dbReference type="SUPFAM" id="SSF53474">
    <property type="entry name" value="alpha/beta-Hydrolases"/>
    <property type="match status" value="1"/>
</dbReference>
<evidence type="ECO:0000256" key="1">
    <source>
        <dbReference type="SAM" id="Phobius"/>
    </source>
</evidence>
<dbReference type="EMBL" id="NHYE01000195">
    <property type="protein sequence ID" value="PPR07043.1"/>
    <property type="molecule type" value="Genomic_DNA"/>
</dbReference>
<keyword evidence="1" id="KW-0812">Transmembrane</keyword>
<keyword evidence="1" id="KW-0472">Membrane</keyword>
<dbReference type="STRING" id="231916.A0A409YVP9"/>
<dbReference type="PANTHER" id="PTHR37471">
    <property type="entry name" value="UNNAMED PRODUCT"/>
    <property type="match status" value="1"/>
</dbReference>
<proteinExistence type="predicted"/>
<feature type="transmembrane region" description="Helical" evidence="1">
    <location>
        <begin position="56"/>
        <end position="77"/>
    </location>
</feature>
<dbReference type="Gene3D" id="3.40.50.1820">
    <property type="entry name" value="alpha/beta hydrolase"/>
    <property type="match status" value="1"/>
</dbReference>
<comment type="caution">
    <text evidence="2">The sequence shown here is derived from an EMBL/GenBank/DDBJ whole genome shotgun (WGS) entry which is preliminary data.</text>
</comment>
<evidence type="ECO:0000313" key="3">
    <source>
        <dbReference type="Proteomes" id="UP000284706"/>
    </source>
</evidence>
<protein>
    <recommendedName>
        <fullName evidence="4">AB hydrolase-1 domain-containing protein</fullName>
    </recommendedName>
</protein>